<evidence type="ECO:0000313" key="2">
    <source>
        <dbReference type="EMBL" id="QDZ21541.1"/>
    </source>
</evidence>
<keyword evidence="1" id="KW-0732">Signal</keyword>
<dbReference type="Pfam" id="PF07224">
    <property type="entry name" value="Chlorophyllase"/>
    <property type="match status" value="1"/>
</dbReference>
<dbReference type="PANTHER" id="PTHR33428:SF14">
    <property type="entry name" value="CARBOXYLESTERASE TYPE B DOMAIN-CONTAINING PROTEIN"/>
    <property type="match status" value="1"/>
</dbReference>
<evidence type="ECO:0008006" key="4">
    <source>
        <dbReference type="Google" id="ProtNLM"/>
    </source>
</evidence>
<dbReference type="Gene3D" id="3.40.50.1820">
    <property type="entry name" value="alpha/beta hydrolase"/>
    <property type="match status" value="1"/>
</dbReference>
<organism evidence="2 3">
    <name type="scientific">Chloropicon primus</name>
    <dbReference type="NCBI Taxonomy" id="1764295"/>
    <lineage>
        <taxon>Eukaryota</taxon>
        <taxon>Viridiplantae</taxon>
        <taxon>Chlorophyta</taxon>
        <taxon>Chloropicophyceae</taxon>
        <taxon>Chloropicales</taxon>
        <taxon>Chloropicaceae</taxon>
        <taxon>Chloropicon</taxon>
    </lineage>
</organism>
<keyword evidence="3" id="KW-1185">Reference proteome</keyword>
<dbReference type="Proteomes" id="UP000316726">
    <property type="component" value="Chromosome 5"/>
</dbReference>
<dbReference type="AlphaFoldDB" id="A0A5B8MMM5"/>
<evidence type="ECO:0000256" key="1">
    <source>
        <dbReference type="SAM" id="SignalP"/>
    </source>
</evidence>
<protein>
    <recommendedName>
        <fullName evidence="4">Chlorophyllase</fullName>
    </recommendedName>
</protein>
<sequence length="353" mass="37324">MRKATTNVLALALAIALAAASVSSALGARFVPRDEHIDIGRRRALLVTDGNGSTTDFVETDFSSPHNFLMLSPTREGAYPAVVFAHGLCGPGKTYHEFLHGIAREGYVVVANLEQQDCSESLFTVFSSSPFPKLEAAANGGVMLGNLRQEVDFLLGNSSFDGENLALVGHSMGGGAVIDLAAELASSHPGLVKAVAAIAPWNGIGAKGAPRPSRVAHEIKAPLLLICSNMDQLVPCSGEIGSYTGASKNPMAKGLFNTLFKGTDDTWFGGVEAIKEDAMRGESNVTYVDLPDGGHFALAGISKEQLEGIGEEWGQPKMLVDMMLASGEINLGNPEDTGEEVREDVIDFLKQHL</sequence>
<proteinExistence type="predicted"/>
<dbReference type="OrthoDB" id="2363873at2759"/>
<name>A0A5B8MMM5_9CHLO</name>
<feature type="chain" id="PRO_5022973762" description="Chlorophyllase" evidence="1">
    <location>
        <begin position="28"/>
        <end position="353"/>
    </location>
</feature>
<reference evidence="2 3" key="1">
    <citation type="submission" date="2018-07" db="EMBL/GenBank/DDBJ databases">
        <title>The complete nuclear genome of the prasinophyte Chloropicon primus (CCMP1205).</title>
        <authorList>
            <person name="Pombert J.-F."/>
            <person name="Otis C."/>
            <person name="Turmel M."/>
            <person name="Lemieux C."/>
        </authorList>
    </citation>
    <scope>NUCLEOTIDE SEQUENCE [LARGE SCALE GENOMIC DNA]</scope>
    <source>
        <strain evidence="2 3">CCMP1205</strain>
    </source>
</reference>
<accession>A0A5B8MMM5</accession>
<dbReference type="InterPro" id="IPR029058">
    <property type="entry name" value="AB_hydrolase_fold"/>
</dbReference>
<gene>
    <name evidence="2" type="ORF">A3770_05p40590</name>
</gene>
<feature type="signal peptide" evidence="1">
    <location>
        <begin position="1"/>
        <end position="27"/>
    </location>
</feature>
<dbReference type="SUPFAM" id="SSF53474">
    <property type="entry name" value="alpha/beta-Hydrolases"/>
    <property type="match status" value="1"/>
</dbReference>
<dbReference type="InterPro" id="IPR017395">
    <property type="entry name" value="Chlorophyllase-like"/>
</dbReference>
<evidence type="ECO:0000313" key="3">
    <source>
        <dbReference type="Proteomes" id="UP000316726"/>
    </source>
</evidence>
<dbReference type="PANTHER" id="PTHR33428">
    <property type="entry name" value="CHLOROPHYLLASE-2, CHLOROPLASTIC"/>
    <property type="match status" value="1"/>
</dbReference>
<dbReference type="EMBL" id="CP031038">
    <property type="protein sequence ID" value="QDZ21541.1"/>
    <property type="molecule type" value="Genomic_DNA"/>
</dbReference>